<evidence type="ECO:0000256" key="1">
    <source>
        <dbReference type="SAM" id="SignalP"/>
    </source>
</evidence>
<keyword evidence="1" id="KW-0732">Signal</keyword>
<dbReference type="InterPro" id="IPR036056">
    <property type="entry name" value="Fibrinogen-like_C"/>
</dbReference>
<dbReference type="Proteomes" id="UP001347796">
    <property type="component" value="Unassembled WGS sequence"/>
</dbReference>
<dbReference type="PANTHER" id="PTHR19143">
    <property type="entry name" value="FIBRINOGEN/TENASCIN/ANGIOPOEITIN"/>
    <property type="match status" value="1"/>
</dbReference>
<accession>A0AAN8J4E2</accession>
<dbReference type="PROSITE" id="PS51406">
    <property type="entry name" value="FIBRINOGEN_C_2"/>
    <property type="match status" value="1"/>
</dbReference>
<sequence>MTLLPLVLLVCVAYMNVAKCISNNATFRYTQFKETLVKINKCSNSRNIVAPFIVSTERECLKACIAEQTCRKVKLCNGRRCTMYSDGENCPERQTLNQCKCFVKKKSCTDAGCSCQIGHYGNNCEKVIEDCSHGSQLGYRSVSSTPIKLSYIKPLMSAEPFEILCDFRDSGMTIFLRRNHNCIGVDFNRTMEDYVLGFGDSNFEYWLGLEKLKQILLNHSSYKLYFNIWPKPYHTNRACNRKYEGFRVGNASEKYAFHVSNGVPTNFDCGESILGNMSINGQPFSTYDEDSTDEGCATSKGCGWWFITNGISGCTAANLNGGHGNITWLYNLTGLSINILNAGVVRE</sequence>
<feature type="signal peptide" evidence="1">
    <location>
        <begin position="1"/>
        <end position="20"/>
    </location>
</feature>
<comment type="caution">
    <text evidence="3">The sequence shown here is derived from an EMBL/GenBank/DDBJ whole genome shotgun (WGS) entry which is preliminary data.</text>
</comment>
<dbReference type="SMART" id="SM00186">
    <property type="entry name" value="FBG"/>
    <property type="match status" value="1"/>
</dbReference>
<dbReference type="InterPro" id="IPR050373">
    <property type="entry name" value="Fibrinogen_C-term_domain"/>
</dbReference>
<proteinExistence type="predicted"/>
<keyword evidence="4" id="KW-1185">Reference proteome</keyword>
<dbReference type="InterPro" id="IPR014716">
    <property type="entry name" value="Fibrinogen_a/b/g_C_1"/>
</dbReference>
<dbReference type="InterPro" id="IPR002181">
    <property type="entry name" value="Fibrinogen_a/b/g_C_dom"/>
</dbReference>
<dbReference type="EMBL" id="JAZGQO010000018">
    <property type="protein sequence ID" value="KAK6168035.1"/>
    <property type="molecule type" value="Genomic_DNA"/>
</dbReference>
<evidence type="ECO:0000313" key="4">
    <source>
        <dbReference type="Proteomes" id="UP001347796"/>
    </source>
</evidence>
<feature type="chain" id="PRO_5042981601" description="Fibrinogen C-terminal domain-containing protein" evidence="1">
    <location>
        <begin position="21"/>
        <end position="347"/>
    </location>
</feature>
<dbReference type="AlphaFoldDB" id="A0AAN8J4E2"/>
<dbReference type="PANTHER" id="PTHR19143:SF394">
    <property type="entry name" value="ANGIOPOIETIN-RELATED PROTEIN 3-LIKE"/>
    <property type="match status" value="1"/>
</dbReference>
<organism evidence="3 4">
    <name type="scientific">Patella caerulea</name>
    <name type="common">Rayed Mediterranean limpet</name>
    <dbReference type="NCBI Taxonomy" id="87958"/>
    <lineage>
        <taxon>Eukaryota</taxon>
        <taxon>Metazoa</taxon>
        <taxon>Spiralia</taxon>
        <taxon>Lophotrochozoa</taxon>
        <taxon>Mollusca</taxon>
        <taxon>Gastropoda</taxon>
        <taxon>Patellogastropoda</taxon>
        <taxon>Patelloidea</taxon>
        <taxon>Patellidae</taxon>
        <taxon>Patella</taxon>
    </lineage>
</organism>
<protein>
    <recommendedName>
        <fullName evidence="2">Fibrinogen C-terminal domain-containing protein</fullName>
    </recommendedName>
</protein>
<name>A0AAN8J4E2_PATCE</name>
<dbReference type="Pfam" id="PF00147">
    <property type="entry name" value="Fibrinogen_C"/>
    <property type="match status" value="1"/>
</dbReference>
<dbReference type="GO" id="GO:0005615">
    <property type="term" value="C:extracellular space"/>
    <property type="evidence" value="ECO:0007669"/>
    <property type="project" value="TreeGrafter"/>
</dbReference>
<evidence type="ECO:0000313" key="3">
    <source>
        <dbReference type="EMBL" id="KAK6168035.1"/>
    </source>
</evidence>
<reference evidence="3 4" key="1">
    <citation type="submission" date="2024-01" db="EMBL/GenBank/DDBJ databases">
        <title>The genome of the rayed Mediterranean limpet Patella caerulea (Linnaeus, 1758).</title>
        <authorList>
            <person name="Anh-Thu Weber A."/>
            <person name="Halstead-Nussloch G."/>
        </authorList>
    </citation>
    <scope>NUCLEOTIDE SEQUENCE [LARGE SCALE GENOMIC DNA]</scope>
    <source>
        <strain evidence="3">AATW-2023a</strain>
        <tissue evidence="3">Whole specimen</tissue>
    </source>
</reference>
<dbReference type="SUPFAM" id="SSF56496">
    <property type="entry name" value="Fibrinogen C-terminal domain-like"/>
    <property type="match status" value="1"/>
</dbReference>
<gene>
    <name evidence="3" type="ORF">SNE40_021941</name>
</gene>
<dbReference type="Gene3D" id="3.90.215.10">
    <property type="entry name" value="Gamma Fibrinogen, chain A, domain 1"/>
    <property type="match status" value="1"/>
</dbReference>
<feature type="domain" description="Fibrinogen C-terminal" evidence="2">
    <location>
        <begin position="122"/>
        <end position="321"/>
    </location>
</feature>
<evidence type="ECO:0000259" key="2">
    <source>
        <dbReference type="PROSITE" id="PS51406"/>
    </source>
</evidence>
<dbReference type="Gene3D" id="4.10.530.10">
    <property type="entry name" value="Gamma-fibrinogen Carboxyl Terminal Fragment, domain 2"/>
    <property type="match status" value="1"/>
</dbReference>